<comment type="caution">
    <text evidence="1">The sequence shown here is derived from an EMBL/GenBank/DDBJ whole genome shotgun (WGS) entry which is preliminary data.</text>
</comment>
<evidence type="ECO:0000313" key="2">
    <source>
        <dbReference type="Proteomes" id="UP000024635"/>
    </source>
</evidence>
<sequence>MACLFQIDAYLSLSLTNGVLTAVQKRRTVVTSETRRKLCALEDFPPFAHKDYTNDCDESTPKSNSY</sequence>
<reference evidence="2" key="1">
    <citation type="journal article" date="2015" name="Nat. Genet.">
        <title>The genome and transcriptome of the zoonotic hookworm Ancylostoma ceylanicum identify infection-specific gene families.</title>
        <authorList>
            <person name="Schwarz E.M."/>
            <person name="Hu Y."/>
            <person name="Antoshechkin I."/>
            <person name="Miller M.M."/>
            <person name="Sternberg P.W."/>
            <person name="Aroian R.V."/>
        </authorList>
    </citation>
    <scope>NUCLEOTIDE SEQUENCE</scope>
    <source>
        <strain evidence="2">HY135</strain>
    </source>
</reference>
<proteinExistence type="predicted"/>
<dbReference type="Proteomes" id="UP000024635">
    <property type="component" value="Unassembled WGS sequence"/>
</dbReference>
<organism evidence="1 2">
    <name type="scientific">Ancylostoma ceylanicum</name>
    <dbReference type="NCBI Taxonomy" id="53326"/>
    <lineage>
        <taxon>Eukaryota</taxon>
        <taxon>Metazoa</taxon>
        <taxon>Ecdysozoa</taxon>
        <taxon>Nematoda</taxon>
        <taxon>Chromadorea</taxon>
        <taxon>Rhabditida</taxon>
        <taxon>Rhabditina</taxon>
        <taxon>Rhabditomorpha</taxon>
        <taxon>Strongyloidea</taxon>
        <taxon>Ancylostomatidae</taxon>
        <taxon>Ancylostomatinae</taxon>
        <taxon>Ancylostoma</taxon>
    </lineage>
</organism>
<keyword evidence="2" id="KW-1185">Reference proteome</keyword>
<evidence type="ECO:0000313" key="1">
    <source>
        <dbReference type="EMBL" id="EYB83431.1"/>
    </source>
</evidence>
<accession>A0A016RYR3</accession>
<dbReference type="AlphaFoldDB" id="A0A016RYR3"/>
<gene>
    <name evidence="1" type="primary">Acey_s0335.g2857</name>
    <name evidence="1" type="ORF">Y032_0335g2857</name>
</gene>
<protein>
    <submittedName>
        <fullName evidence="1">Uncharacterized protein</fullName>
    </submittedName>
</protein>
<dbReference type="EMBL" id="JARK01001671">
    <property type="protein sequence ID" value="EYB83431.1"/>
    <property type="molecule type" value="Genomic_DNA"/>
</dbReference>
<name>A0A016RYR3_9BILA</name>